<evidence type="ECO:0000313" key="2">
    <source>
        <dbReference type="EMBL" id="TDG42250.1"/>
    </source>
</evidence>
<evidence type="ECO:0000256" key="1">
    <source>
        <dbReference type="SAM" id="MobiDB-lite"/>
    </source>
</evidence>
<evidence type="ECO:0000313" key="3">
    <source>
        <dbReference type="Proteomes" id="UP000295192"/>
    </source>
</evidence>
<name>A0A484B2D3_DRONA</name>
<reference evidence="2 3" key="1">
    <citation type="journal article" date="2019" name="J. Hered.">
        <title>An Improved Genome Assembly for Drosophila navojoa, the Basal Species in the mojavensis Cluster.</title>
        <authorList>
            <person name="Vanderlinde T."/>
            <person name="Dupim E.G."/>
            <person name="Nazario-Yepiz N.O."/>
            <person name="Carvalho A.B."/>
        </authorList>
    </citation>
    <scope>NUCLEOTIDE SEQUENCE [LARGE SCALE GENOMIC DNA]</scope>
    <source>
        <strain evidence="2">Navoj_Jal97</strain>
        <tissue evidence="2">Whole organism</tissue>
    </source>
</reference>
<organism evidence="2 3">
    <name type="scientific">Drosophila navojoa</name>
    <name type="common">Fruit fly</name>
    <dbReference type="NCBI Taxonomy" id="7232"/>
    <lineage>
        <taxon>Eukaryota</taxon>
        <taxon>Metazoa</taxon>
        <taxon>Ecdysozoa</taxon>
        <taxon>Arthropoda</taxon>
        <taxon>Hexapoda</taxon>
        <taxon>Insecta</taxon>
        <taxon>Pterygota</taxon>
        <taxon>Neoptera</taxon>
        <taxon>Endopterygota</taxon>
        <taxon>Diptera</taxon>
        <taxon>Brachycera</taxon>
        <taxon>Muscomorpha</taxon>
        <taxon>Ephydroidea</taxon>
        <taxon>Drosophilidae</taxon>
        <taxon>Drosophila</taxon>
    </lineage>
</organism>
<comment type="caution">
    <text evidence="2">The sequence shown here is derived from an EMBL/GenBank/DDBJ whole genome shotgun (WGS) entry which is preliminary data.</text>
</comment>
<feature type="compositionally biased region" description="Basic and acidic residues" evidence="1">
    <location>
        <begin position="109"/>
        <end position="127"/>
    </location>
</feature>
<protein>
    <submittedName>
        <fullName evidence="2">Uncharacterized protein</fullName>
    </submittedName>
</protein>
<accession>A0A484B2D3</accession>
<dbReference type="EMBL" id="LSRL02000256">
    <property type="protein sequence ID" value="TDG42250.1"/>
    <property type="molecule type" value="Genomic_DNA"/>
</dbReference>
<keyword evidence="3" id="KW-1185">Reference proteome</keyword>
<gene>
    <name evidence="2" type="ORF">AWZ03_011335</name>
</gene>
<sequence>MISFMLICKRLNLCTPQPQGGLMQSNSNNIKYNNNKTINNTKSKQESFDADIDGDMGIDSLSLALGSIYARLEFQFIQFTVITAIDEIADYGNGDGYAIGYSDSDDVNDYNRSKNKDRDKKSNKSAD</sequence>
<feature type="region of interest" description="Disordered" evidence="1">
    <location>
        <begin position="101"/>
        <end position="127"/>
    </location>
</feature>
<proteinExistence type="predicted"/>
<dbReference type="Proteomes" id="UP000295192">
    <property type="component" value="Unassembled WGS sequence"/>
</dbReference>
<dbReference type="AlphaFoldDB" id="A0A484B2D3"/>